<dbReference type="CDD" id="cd04301">
    <property type="entry name" value="NAT_SF"/>
    <property type="match status" value="1"/>
</dbReference>
<dbReference type="AlphaFoldDB" id="A0A939G413"/>
<gene>
    <name evidence="4" type="ORF">J2I48_13210</name>
</gene>
<evidence type="ECO:0000313" key="4">
    <source>
        <dbReference type="EMBL" id="MBO0931962.1"/>
    </source>
</evidence>
<evidence type="ECO:0000259" key="3">
    <source>
        <dbReference type="PROSITE" id="PS51186"/>
    </source>
</evidence>
<reference evidence="4 5" key="1">
    <citation type="submission" date="2021-03" db="EMBL/GenBank/DDBJ databases">
        <title>Fibrella sp. HMF5036 genome sequencing and assembly.</title>
        <authorList>
            <person name="Kang H."/>
            <person name="Kim H."/>
            <person name="Bae S."/>
            <person name="Joh K."/>
        </authorList>
    </citation>
    <scope>NUCLEOTIDE SEQUENCE [LARGE SCALE GENOMIC DNA]</scope>
    <source>
        <strain evidence="4 5">HMF5036</strain>
    </source>
</reference>
<accession>A0A939G413</accession>
<feature type="domain" description="N-acetyltransferase" evidence="3">
    <location>
        <begin position="116"/>
        <end position="245"/>
    </location>
</feature>
<organism evidence="4 5">
    <name type="scientific">Fibrella aquatilis</name>
    <dbReference type="NCBI Taxonomy" id="2817059"/>
    <lineage>
        <taxon>Bacteria</taxon>
        <taxon>Pseudomonadati</taxon>
        <taxon>Bacteroidota</taxon>
        <taxon>Cytophagia</taxon>
        <taxon>Cytophagales</taxon>
        <taxon>Spirosomataceae</taxon>
        <taxon>Fibrella</taxon>
    </lineage>
</organism>
<protein>
    <submittedName>
        <fullName evidence="4">GNAT family N-acetyltransferase</fullName>
    </submittedName>
</protein>
<name>A0A939G413_9BACT</name>
<dbReference type="PROSITE" id="PS51186">
    <property type="entry name" value="GNAT"/>
    <property type="match status" value="1"/>
</dbReference>
<dbReference type="PANTHER" id="PTHR43877:SF2">
    <property type="entry name" value="AMINOALKYLPHOSPHONATE N-ACETYLTRANSFERASE-RELATED"/>
    <property type="match status" value="1"/>
</dbReference>
<dbReference type="GO" id="GO:0016747">
    <property type="term" value="F:acyltransferase activity, transferring groups other than amino-acyl groups"/>
    <property type="evidence" value="ECO:0007669"/>
    <property type="project" value="InterPro"/>
</dbReference>
<dbReference type="InterPro" id="IPR016181">
    <property type="entry name" value="Acyl_CoA_acyltransferase"/>
</dbReference>
<evidence type="ECO:0000313" key="5">
    <source>
        <dbReference type="Proteomes" id="UP000664795"/>
    </source>
</evidence>
<dbReference type="InterPro" id="IPR000182">
    <property type="entry name" value="GNAT_dom"/>
</dbReference>
<sequence length="245" mass="27271">MTSLIHENTGNLTSLWQKVGEKAGGYTAGLAFDSCALYHTDWPNRLWFHQDVTAEGLAAAKSDLTTLPTKLLIPCWDDDQERAGALFERAGFRKVSEQVGMSLRLTRTYVVAQTLSLVPVSTTELAILWEAVFNQAFRYQIGHELLTPTYPDIRFLLAFHQGKAVGTVLLHHAPKPIIGIHSMGVIPEMRGKGFAEQMMILLLNQALEQEIDYAVLQASAMGKGLYLKLGFDQQFVMSNYSLPQT</sequence>
<comment type="caution">
    <text evidence="4">The sequence shown here is derived from an EMBL/GenBank/DDBJ whole genome shotgun (WGS) entry which is preliminary data.</text>
</comment>
<dbReference type="Proteomes" id="UP000664795">
    <property type="component" value="Unassembled WGS sequence"/>
</dbReference>
<evidence type="ECO:0000256" key="1">
    <source>
        <dbReference type="ARBA" id="ARBA00022679"/>
    </source>
</evidence>
<dbReference type="SUPFAM" id="SSF55729">
    <property type="entry name" value="Acyl-CoA N-acyltransferases (Nat)"/>
    <property type="match status" value="1"/>
</dbReference>
<proteinExistence type="predicted"/>
<keyword evidence="2" id="KW-0012">Acyltransferase</keyword>
<dbReference type="PANTHER" id="PTHR43877">
    <property type="entry name" value="AMINOALKYLPHOSPHONATE N-ACETYLTRANSFERASE-RELATED-RELATED"/>
    <property type="match status" value="1"/>
</dbReference>
<dbReference type="RefSeq" id="WP_207335930.1">
    <property type="nucleotide sequence ID" value="NZ_JAFMYU010000009.1"/>
</dbReference>
<keyword evidence="1" id="KW-0808">Transferase</keyword>
<dbReference type="Pfam" id="PF00583">
    <property type="entry name" value="Acetyltransf_1"/>
    <property type="match status" value="1"/>
</dbReference>
<dbReference type="InterPro" id="IPR050832">
    <property type="entry name" value="Bact_Acetyltransf"/>
</dbReference>
<dbReference type="EMBL" id="JAFMYU010000009">
    <property type="protein sequence ID" value="MBO0931962.1"/>
    <property type="molecule type" value="Genomic_DNA"/>
</dbReference>
<dbReference type="Gene3D" id="3.40.630.30">
    <property type="match status" value="1"/>
</dbReference>
<evidence type="ECO:0000256" key="2">
    <source>
        <dbReference type="ARBA" id="ARBA00023315"/>
    </source>
</evidence>
<keyword evidence="5" id="KW-1185">Reference proteome</keyword>